<dbReference type="Proteomes" id="UP000604046">
    <property type="component" value="Unassembled WGS sequence"/>
</dbReference>
<accession>A0A812K5X9</accession>
<name>A0A812K5X9_9DINO</name>
<evidence type="ECO:0000313" key="1">
    <source>
        <dbReference type="EMBL" id="CAE7223063.1"/>
    </source>
</evidence>
<dbReference type="EMBL" id="CAJNDS010000615">
    <property type="protein sequence ID" value="CAE7223063.1"/>
    <property type="molecule type" value="Genomic_DNA"/>
</dbReference>
<protein>
    <submittedName>
        <fullName evidence="1">Uncharacterized protein</fullName>
    </submittedName>
</protein>
<evidence type="ECO:0000313" key="2">
    <source>
        <dbReference type="Proteomes" id="UP000604046"/>
    </source>
</evidence>
<proteinExistence type="predicted"/>
<dbReference type="AlphaFoldDB" id="A0A812K5X9"/>
<dbReference type="SUPFAM" id="SSF52540">
    <property type="entry name" value="P-loop containing nucleoside triphosphate hydrolases"/>
    <property type="match status" value="1"/>
</dbReference>
<dbReference type="InterPro" id="IPR027417">
    <property type="entry name" value="P-loop_NTPase"/>
</dbReference>
<comment type="caution">
    <text evidence="1">The sequence shown here is derived from an EMBL/GenBank/DDBJ whole genome shotgun (WGS) entry which is preliminary data.</text>
</comment>
<gene>
    <name evidence="1" type="ORF">SNAT2548_LOCUS8369</name>
</gene>
<sequence>MERPAEEEPPVKKLRTLPPIGEVALEDQHVFISLQGCADNIGKLFDGGHSVVFIRGGVAIGKTTLAEHLGRSETYVNVPFTEHGHDDAWRVRTVQAVEKATGKKVDGDGSAFGNALKQAKDNNLTLIYDEAHTLFLSQNLCSALFKASIHYRPRVLLLSASGDASSTSSLAMTTPNEITQKFMWTPPLPCSLDLKRQLEESGVKLDEESIDFFASFCGGHRGIFMAAMHWVKSKQTSGESWNVNKTVGVVRNSYSHGQWDCSDTEILGALKESRAVKVNGRYSSVEHTPKEFVELLCAGARPIGQDIRRELTINGFVLPKYDSAEELQKLNWTNDDLHYKVANPLLAAYYRFQLKKTCGLQLQFLPSRPENCADLLMRALPYLFFSKVVSFEGDVSQLAKGGLPHEQQYNQAILSVLTEIGYKPFAPQSSTEGDGKPDLMVKICEETFVMEGAKKQIKEHLGRFNKYENYKNAKHKGVYMIGKDNDKVLQTVMTSCGGDVQVIGLVPNIAHTAYTVHVKSKGITSINTFRVDCDLVARRLVLKAHLPDQAQELQGATSTSVWVRELIREDGKITEKLRPKDPEGKDELEPAFQVESPQDHPTLKNVDHLKTAIKQKNPDLKDIAPRHIDIYLQEAGGAWQRIERTSEALRQDTSERDCYGFLPRSAT</sequence>
<keyword evidence="2" id="KW-1185">Reference proteome</keyword>
<reference evidence="1" key="1">
    <citation type="submission" date="2021-02" db="EMBL/GenBank/DDBJ databases">
        <authorList>
            <person name="Dougan E. K."/>
            <person name="Rhodes N."/>
            <person name="Thang M."/>
            <person name="Chan C."/>
        </authorList>
    </citation>
    <scope>NUCLEOTIDE SEQUENCE</scope>
</reference>
<organism evidence="1 2">
    <name type="scientific">Symbiodinium natans</name>
    <dbReference type="NCBI Taxonomy" id="878477"/>
    <lineage>
        <taxon>Eukaryota</taxon>
        <taxon>Sar</taxon>
        <taxon>Alveolata</taxon>
        <taxon>Dinophyceae</taxon>
        <taxon>Suessiales</taxon>
        <taxon>Symbiodiniaceae</taxon>
        <taxon>Symbiodinium</taxon>
    </lineage>
</organism>